<dbReference type="CDD" id="cd22971">
    <property type="entry name" value="DD_RIIAD1"/>
    <property type="match status" value="1"/>
</dbReference>
<dbReference type="CDD" id="cd00051">
    <property type="entry name" value="EFh"/>
    <property type="match status" value="2"/>
</dbReference>
<feature type="compositionally biased region" description="Acidic residues" evidence="3">
    <location>
        <begin position="74"/>
        <end position="101"/>
    </location>
</feature>
<accession>A0A7S3C3B7</accession>
<dbReference type="InterPro" id="IPR050145">
    <property type="entry name" value="Centrin_CML-like"/>
</dbReference>
<evidence type="ECO:0000256" key="2">
    <source>
        <dbReference type="ARBA" id="ARBA00022837"/>
    </source>
</evidence>
<feature type="domain" description="EF-hand" evidence="4">
    <location>
        <begin position="114"/>
        <end position="149"/>
    </location>
</feature>
<gene>
    <name evidence="5" type="ORF">HERI1096_LOCUS38787</name>
</gene>
<dbReference type="SUPFAM" id="SSF47473">
    <property type="entry name" value="EF-hand"/>
    <property type="match status" value="1"/>
</dbReference>
<proteinExistence type="predicted"/>
<evidence type="ECO:0000256" key="3">
    <source>
        <dbReference type="SAM" id="MobiDB-lite"/>
    </source>
</evidence>
<dbReference type="Pfam" id="PF13499">
    <property type="entry name" value="EF-hand_7"/>
    <property type="match status" value="2"/>
</dbReference>
<keyword evidence="1" id="KW-0677">Repeat</keyword>
<evidence type="ECO:0000313" key="5">
    <source>
        <dbReference type="EMBL" id="CAE0151140.1"/>
    </source>
</evidence>
<feature type="region of interest" description="Disordered" evidence="3">
    <location>
        <begin position="69"/>
        <end position="110"/>
    </location>
</feature>
<dbReference type="GO" id="GO:0005509">
    <property type="term" value="F:calcium ion binding"/>
    <property type="evidence" value="ECO:0007669"/>
    <property type="project" value="InterPro"/>
</dbReference>
<dbReference type="InterPro" id="IPR002048">
    <property type="entry name" value="EF_hand_dom"/>
</dbReference>
<dbReference type="InterPro" id="IPR011992">
    <property type="entry name" value="EF-hand-dom_pair"/>
</dbReference>
<dbReference type="PANTHER" id="PTHR23050">
    <property type="entry name" value="CALCIUM BINDING PROTEIN"/>
    <property type="match status" value="1"/>
</dbReference>
<protein>
    <recommendedName>
        <fullName evidence="4">EF-hand domain-containing protein</fullName>
    </recommendedName>
</protein>
<name>A0A7S3C3B7_9EUKA</name>
<dbReference type="EMBL" id="HBHX01070262">
    <property type="protein sequence ID" value="CAE0151140.1"/>
    <property type="molecule type" value="Transcribed_RNA"/>
</dbReference>
<keyword evidence="2" id="KW-0106">Calcium</keyword>
<dbReference type="SMART" id="SM00054">
    <property type="entry name" value="EFh"/>
    <property type="match status" value="4"/>
</dbReference>
<feature type="domain" description="EF-hand" evidence="4">
    <location>
        <begin position="440"/>
        <end position="467"/>
    </location>
</feature>
<dbReference type="AlphaFoldDB" id="A0A7S3C3B7"/>
<reference evidence="5" key="1">
    <citation type="submission" date="2021-01" db="EMBL/GenBank/DDBJ databases">
        <authorList>
            <person name="Corre E."/>
            <person name="Pelletier E."/>
            <person name="Niang G."/>
            <person name="Scheremetjew M."/>
            <person name="Finn R."/>
            <person name="Kale V."/>
            <person name="Holt S."/>
            <person name="Cochrane G."/>
            <person name="Meng A."/>
            <person name="Brown T."/>
            <person name="Cohen L."/>
        </authorList>
    </citation>
    <scope>NUCLEOTIDE SEQUENCE</scope>
    <source>
        <strain evidence="5">CCMP281</strain>
    </source>
</reference>
<dbReference type="Gene3D" id="1.10.238.10">
    <property type="entry name" value="EF-hand"/>
    <property type="match status" value="2"/>
</dbReference>
<feature type="domain" description="EF-hand" evidence="4">
    <location>
        <begin position="396"/>
        <end position="431"/>
    </location>
</feature>
<evidence type="ECO:0000256" key="1">
    <source>
        <dbReference type="ARBA" id="ARBA00022737"/>
    </source>
</evidence>
<dbReference type="InterPro" id="IPR018247">
    <property type="entry name" value="EF_Hand_1_Ca_BS"/>
</dbReference>
<evidence type="ECO:0000259" key="4">
    <source>
        <dbReference type="PROSITE" id="PS50222"/>
    </source>
</evidence>
<dbReference type="InterPro" id="IPR059162">
    <property type="entry name" value="RIIAD1"/>
</dbReference>
<organism evidence="5">
    <name type="scientific">Haptolina ericina</name>
    <dbReference type="NCBI Taxonomy" id="156174"/>
    <lineage>
        <taxon>Eukaryota</taxon>
        <taxon>Haptista</taxon>
        <taxon>Haptophyta</taxon>
        <taxon>Prymnesiophyceae</taxon>
        <taxon>Prymnesiales</taxon>
        <taxon>Prymnesiaceae</taxon>
        <taxon>Haptolina</taxon>
    </lineage>
</organism>
<sequence>MKLSEGKQQELNKQKRLMRATNERFFRAHPELGSMVSAFLTSLLTNKPDDIPAYASRFFTDPELAHKLGFEGWEGPDEPEPLEQEPPESFGEEEDFDDAPEEPVAATTGESVQDLEEILISLFKEADQDSSGKLSFDEFATLMQTAELGLSNSDVHLLLAEADENDDGEIAYEEFVSLAVEVVQMIRLRASVEENEAYDMDQLRAAAEYYTPPEDVLASTIREVAGEDGMLSRTALKQALSTPTLSLNKQIISMSVAAIMPSNSASASDVLPAAREAVLTSIAQVLAMQHGDEISARLDRLIQDTADKERTGAIDAPVLKSVMERAYGLTRLQVSALVNNAPLNENGQIMWEVHLPRMAMMVKAMTDPETILERLEMADRAQFTPLEVMGGREKAQMEDMLRTLFLEADADNNGVLDRAEFARCIESTHLGLDEWETAYLLELFDADGDGNMSYGEFVTMAYDVLLQAAREKAILEAQLEAFED</sequence>
<dbReference type="PROSITE" id="PS50222">
    <property type="entry name" value="EF_HAND_2"/>
    <property type="match status" value="3"/>
</dbReference>
<dbReference type="PROSITE" id="PS00018">
    <property type="entry name" value="EF_HAND_1"/>
    <property type="match status" value="4"/>
</dbReference>